<sequence>MATVRVETVLSVPDHAVWEAVADVGAVHERLLPGRVAAVRMDGDTRVLTMPDGWEVRELIVAVDHDQRRLAYAVVEGQRLPLTYHHASFQVFPEPGGSRLVWTTDVLPHPMAAAVEARVSRGIEEIKQVLEAAQGVGNSSSGRSFM</sequence>
<dbReference type="Pfam" id="PF10604">
    <property type="entry name" value="Polyketide_cyc2"/>
    <property type="match status" value="1"/>
</dbReference>
<dbReference type="InterPro" id="IPR019587">
    <property type="entry name" value="Polyketide_cyclase/dehydratase"/>
</dbReference>
<protein>
    <submittedName>
        <fullName evidence="1">SRPBCC family protein</fullName>
    </submittedName>
</protein>
<name>A0ABV8J1P0_9ACTN</name>
<reference evidence="2" key="1">
    <citation type="journal article" date="2019" name="Int. J. Syst. Evol. Microbiol.">
        <title>The Global Catalogue of Microorganisms (GCM) 10K type strain sequencing project: providing services to taxonomists for standard genome sequencing and annotation.</title>
        <authorList>
            <consortium name="The Broad Institute Genomics Platform"/>
            <consortium name="The Broad Institute Genome Sequencing Center for Infectious Disease"/>
            <person name="Wu L."/>
            <person name="Ma J."/>
        </authorList>
    </citation>
    <scope>NUCLEOTIDE SEQUENCE [LARGE SCALE GENOMIC DNA]</scope>
    <source>
        <strain evidence="2">TBRC 5832</strain>
    </source>
</reference>
<dbReference type="EMBL" id="JBHSBL010000024">
    <property type="protein sequence ID" value="MFC4070040.1"/>
    <property type="molecule type" value="Genomic_DNA"/>
</dbReference>
<dbReference type="Gene3D" id="3.30.530.20">
    <property type="match status" value="1"/>
</dbReference>
<dbReference type="Proteomes" id="UP001595867">
    <property type="component" value="Unassembled WGS sequence"/>
</dbReference>
<dbReference type="RefSeq" id="WP_378070933.1">
    <property type="nucleotide sequence ID" value="NZ_JBHSBL010000024.1"/>
</dbReference>
<proteinExistence type="predicted"/>
<keyword evidence="2" id="KW-1185">Reference proteome</keyword>
<dbReference type="CDD" id="cd07821">
    <property type="entry name" value="PYR_PYL_RCAR_like"/>
    <property type="match status" value="1"/>
</dbReference>
<evidence type="ECO:0000313" key="2">
    <source>
        <dbReference type="Proteomes" id="UP001595867"/>
    </source>
</evidence>
<gene>
    <name evidence="1" type="ORF">ACFO0C_34365</name>
</gene>
<evidence type="ECO:0000313" key="1">
    <source>
        <dbReference type="EMBL" id="MFC4070040.1"/>
    </source>
</evidence>
<dbReference type="InterPro" id="IPR023393">
    <property type="entry name" value="START-like_dom_sf"/>
</dbReference>
<accession>A0ABV8J1P0</accession>
<organism evidence="1 2">
    <name type="scientific">Actinoplanes subglobosus</name>
    <dbReference type="NCBI Taxonomy" id="1547892"/>
    <lineage>
        <taxon>Bacteria</taxon>
        <taxon>Bacillati</taxon>
        <taxon>Actinomycetota</taxon>
        <taxon>Actinomycetes</taxon>
        <taxon>Micromonosporales</taxon>
        <taxon>Micromonosporaceae</taxon>
        <taxon>Actinoplanes</taxon>
    </lineage>
</organism>
<comment type="caution">
    <text evidence="1">The sequence shown here is derived from an EMBL/GenBank/DDBJ whole genome shotgun (WGS) entry which is preliminary data.</text>
</comment>
<dbReference type="SUPFAM" id="SSF55961">
    <property type="entry name" value="Bet v1-like"/>
    <property type="match status" value="1"/>
</dbReference>